<feature type="region of interest" description="Disordered" evidence="1">
    <location>
        <begin position="193"/>
        <end position="279"/>
    </location>
</feature>
<keyword evidence="3" id="KW-1185">Reference proteome</keyword>
<evidence type="ECO:0000313" key="3">
    <source>
        <dbReference type="Proteomes" id="UP000069940"/>
    </source>
</evidence>
<evidence type="ECO:0000256" key="1">
    <source>
        <dbReference type="SAM" id="MobiDB-lite"/>
    </source>
</evidence>
<name>A0ABM1YR79_AEDAL</name>
<evidence type="ECO:0008006" key="4">
    <source>
        <dbReference type="Google" id="ProtNLM"/>
    </source>
</evidence>
<dbReference type="GeneID" id="134291096"/>
<feature type="compositionally biased region" description="Polar residues" evidence="1">
    <location>
        <begin position="193"/>
        <end position="203"/>
    </location>
</feature>
<sequence>MSSEDVVRHTLACQFPDDAAQPTQVDMVRFIKSLKNDQRLMDTAYKVSDEKAVFIRFKNEKAMKFTLENNEELLPFVYNNGKKVMIQLSIAGNTRYVRIFDLPPEIPDTDLCSVMTKFGKVKRIVRERFPAEYQLDMFNGIRGLHMEVEKEIPKVLYFRNHKGTIHYDGIKLRCFACKSDTHLKNACPIVRSRQSAANKQQTPLLDDLEDSTPENNSEGKQDTVGMAAVESDRSKQKGMEATLLPDTKQRPSDSAAKPSHKEKANRSQSSESGIVPVSL</sequence>
<dbReference type="EnsemblMetazoa" id="AALFPA23_011436.R16206">
    <property type="protein sequence ID" value="AALFPA23_011436.P16206"/>
    <property type="gene ID" value="AALFPA23_011436"/>
</dbReference>
<dbReference type="Proteomes" id="UP000069940">
    <property type="component" value="Unassembled WGS sequence"/>
</dbReference>
<accession>A0ABM1YR79</accession>
<reference evidence="2" key="2">
    <citation type="submission" date="2025-05" db="UniProtKB">
        <authorList>
            <consortium name="EnsemblMetazoa"/>
        </authorList>
    </citation>
    <scope>IDENTIFICATION</scope>
    <source>
        <strain evidence="2">Foshan</strain>
    </source>
</reference>
<dbReference type="RefSeq" id="XP_062714375.1">
    <property type="nucleotide sequence ID" value="XM_062858391.1"/>
</dbReference>
<reference evidence="3" key="1">
    <citation type="journal article" date="2015" name="Proc. Natl. Acad. Sci. U.S.A.">
        <title>Genome sequence of the Asian Tiger mosquito, Aedes albopictus, reveals insights into its biology, genetics, and evolution.</title>
        <authorList>
            <person name="Chen X.G."/>
            <person name="Jiang X."/>
            <person name="Gu J."/>
            <person name="Xu M."/>
            <person name="Wu Y."/>
            <person name="Deng Y."/>
            <person name="Zhang C."/>
            <person name="Bonizzoni M."/>
            <person name="Dermauw W."/>
            <person name="Vontas J."/>
            <person name="Armbruster P."/>
            <person name="Huang X."/>
            <person name="Yang Y."/>
            <person name="Zhang H."/>
            <person name="He W."/>
            <person name="Peng H."/>
            <person name="Liu Y."/>
            <person name="Wu K."/>
            <person name="Chen J."/>
            <person name="Lirakis M."/>
            <person name="Topalis P."/>
            <person name="Van Leeuwen T."/>
            <person name="Hall A.B."/>
            <person name="Jiang X."/>
            <person name="Thorpe C."/>
            <person name="Mueller R.L."/>
            <person name="Sun C."/>
            <person name="Waterhouse R.M."/>
            <person name="Yan G."/>
            <person name="Tu Z.J."/>
            <person name="Fang X."/>
            <person name="James A.A."/>
        </authorList>
    </citation>
    <scope>NUCLEOTIDE SEQUENCE [LARGE SCALE GENOMIC DNA]</scope>
    <source>
        <strain evidence="3">Foshan</strain>
    </source>
</reference>
<organism evidence="2 3">
    <name type="scientific">Aedes albopictus</name>
    <name type="common">Asian tiger mosquito</name>
    <name type="synonym">Stegomyia albopicta</name>
    <dbReference type="NCBI Taxonomy" id="7160"/>
    <lineage>
        <taxon>Eukaryota</taxon>
        <taxon>Metazoa</taxon>
        <taxon>Ecdysozoa</taxon>
        <taxon>Arthropoda</taxon>
        <taxon>Hexapoda</taxon>
        <taxon>Insecta</taxon>
        <taxon>Pterygota</taxon>
        <taxon>Neoptera</taxon>
        <taxon>Endopterygota</taxon>
        <taxon>Diptera</taxon>
        <taxon>Nematocera</taxon>
        <taxon>Culicoidea</taxon>
        <taxon>Culicidae</taxon>
        <taxon>Culicinae</taxon>
        <taxon>Aedini</taxon>
        <taxon>Aedes</taxon>
        <taxon>Stegomyia</taxon>
    </lineage>
</organism>
<proteinExistence type="predicted"/>
<protein>
    <recommendedName>
        <fullName evidence="4">Pre-C2HC domain-containing protein</fullName>
    </recommendedName>
</protein>
<evidence type="ECO:0000313" key="2">
    <source>
        <dbReference type="EnsemblMetazoa" id="AALFPA23_011436.P16206"/>
    </source>
</evidence>